<dbReference type="Proteomes" id="UP001172457">
    <property type="component" value="Chromosome 3"/>
</dbReference>
<name>A0AA38TJ56_9ASTR</name>
<comment type="caution">
    <text evidence="1">The sequence shown here is derived from an EMBL/GenBank/DDBJ whole genome shotgun (WGS) entry which is preliminary data.</text>
</comment>
<reference evidence="1" key="1">
    <citation type="submission" date="2023-03" db="EMBL/GenBank/DDBJ databases">
        <title>Chromosome-scale reference genome and RAD-based genetic map of yellow starthistle (Centaurea solstitialis) reveal putative structural variation and QTLs associated with invader traits.</title>
        <authorList>
            <person name="Reatini B."/>
            <person name="Cang F.A."/>
            <person name="Jiang Q."/>
            <person name="Mckibben M.T.W."/>
            <person name="Barker M.S."/>
            <person name="Rieseberg L.H."/>
            <person name="Dlugosch K.M."/>
        </authorList>
    </citation>
    <scope>NUCLEOTIDE SEQUENCE</scope>
    <source>
        <strain evidence="1">CAN-66</strain>
        <tissue evidence="1">Leaf</tissue>
    </source>
</reference>
<evidence type="ECO:0000313" key="2">
    <source>
        <dbReference type="Proteomes" id="UP001172457"/>
    </source>
</evidence>
<dbReference type="AlphaFoldDB" id="A0AA38TJ56"/>
<protein>
    <submittedName>
        <fullName evidence="1">Uncharacterized protein</fullName>
    </submittedName>
</protein>
<proteinExistence type="predicted"/>
<dbReference type="EMBL" id="JARYMX010000003">
    <property type="protein sequence ID" value="KAJ9555730.1"/>
    <property type="molecule type" value="Genomic_DNA"/>
</dbReference>
<organism evidence="1 2">
    <name type="scientific">Centaurea solstitialis</name>
    <name type="common">yellow star-thistle</name>
    <dbReference type="NCBI Taxonomy" id="347529"/>
    <lineage>
        <taxon>Eukaryota</taxon>
        <taxon>Viridiplantae</taxon>
        <taxon>Streptophyta</taxon>
        <taxon>Embryophyta</taxon>
        <taxon>Tracheophyta</taxon>
        <taxon>Spermatophyta</taxon>
        <taxon>Magnoliopsida</taxon>
        <taxon>eudicotyledons</taxon>
        <taxon>Gunneridae</taxon>
        <taxon>Pentapetalae</taxon>
        <taxon>asterids</taxon>
        <taxon>campanulids</taxon>
        <taxon>Asterales</taxon>
        <taxon>Asteraceae</taxon>
        <taxon>Carduoideae</taxon>
        <taxon>Cardueae</taxon>
        <taxon>Centaureinae</taxon>
        <taxon>Centaurea</taxon>
    </lineage>
</organism>
<accession>A0AA38TJ56</accession>
<keyword evidence="2" id="KW-1185">Reference proteome</keyword>
<evidence type="ECO:0000313" key="1">
    <source>
        <dbReference type="EMBL" id="KAJ9555730.1"/>
    </source>
</evidence>
<gene>
    <name evidence="1" type="ORF">OSB04_010344</name>
</gene>
<sequence>MEASRNFNARAFGKSREWFERGVWGKIANLNSDIEKLNLSLPDLFHKEMGNGVKTKFWKDVWCANDTLETFFPRLAAVDSDKDCSVAEWIDVSNEGNRMRWNWTRIAF</sequence>